<reference evidence="1 2" key="1">
    <citation type="submission" date="2018-08" db="EMBL/GenBank/DDBJ databases">
        <title>Genomic Encyclopedia of Type Strains, Phase III (KMG-III): the genomes of soil and plant-associated and newly described type strains.</title>
        <authorList>
            <person name="Whitman W."/>
        </authorList>
    </citation>
    <scope>NUCLEOTIDE SEQUENCE [LARGE SCALE GENOMIC DNA]</scope>
    <source>
        <strain evidence="1 2">CGMCC 1.10966</strain>
    </source>
</reference>
<evidence type="ECO:0000313" key="1">
    <source>
        <dbReference type="EMBL" id="REE69578.1"/>
    </source>
</evidence>
<dbReference type="Proteomes" id="UP000256304">
    <property type="component" value="Unassembled WGS sequence"/>
</dbReference>
<name>A0A3D9R2G8_9BACL</name>
<dbReference type="AlphaFoldDB" id="A0A3D9R2G8"/>
<sequence length="81" mass="9707">MVAGNWLVWKAERANWDLSALDTREMVAEGANWDLSASWWRVTGWFGRLREQIGISQRQIRVKWWVREQIGISQHQIRAKW</sequence>
<gene>
    <name evidence="1" type="ORF">A8990_13343</name>
</gene>
<accession>A0A3D9R2G8</accession>
<proteinExistence type="predicted"/>
<evidence type="ECO:0000313" key="2">
    <source>
        <dbReference type="Proteomes" id="UP000256304"/>
    </source>
</evidence>
<protein>
    <submittedName>
        <fullName evidence="1">Uncharacterized protein</fullName>
    </submittedName>
</protein>
<keyword evidence="2" id="KW-1185">Reference proteome</keyword>
<organism evidence="1 2">
    <name type="scientific">Paenibacillus taihuensis</name>
    <dbReference type="NCBI Taxonomy" id="1156355"/>
    <lineage>
        <taxon>Bacteria</taxon>
        <taxon>Bacillati</taxon>
        <taxon>Bacillota</taxon>
        <taxon>Bacilli</taxon>
        <taxon>Bacillales</taxon>
        <taxon>Paenibacillaceae</taxon>
        <taxon>Paenibacillus</taxon>
    </lineage>
</organism>
<comment type="caution">
    <text evidence="1">The sequence shown here is derived from an EMBL/GenBank/DDBJ whole genome shotgun (WGS) entry which is preliminary data.</text>
</comment>
<dbReference type="EMBL" id="QTTN01000033">
    <property type="protein sequence ID" value="REE69578.1"/>
    <property type="molecule type" value="Genomic_DNA"/>
</dbReference>